<dbReference type="RefSeq" id="WP_344115646.1">
    <property type="nucleotide sequence ID" value="NZ_BAAANE010000011.1"/>
</dbReference>
<evidence type="ECO:0008006" key="3">
    <source>
        <dbReference type="Google" id="ProtNLM"/>
    </source>
</evidence>
<dbReference type="SMART" id="SM01260">
    <property type="entry name" value="LANC_like"/>
    <property type="match status" value="1"/>
</dbReference>
<evidence type="ECO:0000313" key="2">
    <source>
        <dbReference type="Proteomes" id="UP001501319"/>
    </source>
</evidence>
<dbReference type="SUPFAM" id="SSF158745">
    <property type="entry name" value="LanC-like"/>
    <property type="match status" value="1"/>
</dbReference>
<keyword evidence="2" id="KW-1185">Reference proteome</keyword>
<name>A0ABP4RLY9_9ACTN</name>
<dbReference type="Pfam" id="PF05147">
    <property type="entry name" value="LANC_like"/>
    <property type="match status" value="1"/>
</dbReference>
<dbReference type="Gene3D" id="1.50.10.10">
    <property type="match status" value="1"/>
</dbReference>
<dbReference type="InterPro" id="IPR007822">
    <property type="entry name" value="LANC-like"/>
</dbReference>
<dbReference type="PRINTS" id="PR01950">
    <property type="entry name" value="LANCSUPER"/>
</dbReference>
<dbReference type="Proteomes" id="UP001501319">
    <property type="component" value="Unassembled WGS sequence"/>
</dbReference>
<accession>A0ABP4RLY9</accession>
<comment type="caution">
    <text evidence="1">The sequence shown here is derived from an EMBL/GenBank/DDBJ whole genome shotgun (WGS) entry which is preliminary data.</text>
</comment>
<sequence>MADATTYREFADAAWRWVLVQVRWDDGPWIPESVPSAKEPVTAEVPEHRDGMHSGTGGLAHVLSEIRLSRPWTAEEEALATAIADRIRAGIPGSTDYTYFDGLVSDLGVLTALKAPGSAAAVERLKELSTADGWPQPFVVPPRFLPDARLNDMTLGTAGVLLGAVWAQRNGLTGTRELADHAAAVLLAEAVQVPTGTDWPFVPERFCTKPGTQMPNLSHGVAGIAATLAAAGAELDRPDLISAARSGAEHLVALGLVTRGKGDGDSFVVPRYIPSEGLDEDEFTYTWCHGASGTSLLFAALDHAGVAEVAGEPPLTWHRRCLNSVRTSGLPERLHPGFWDNDGRCCGTAGVGDIFLDSWHRSGDGQDLEFALRLADALVDHAVRDGEHAYWQFVEHRNPDPLLPPGVGWMQGAAGIAAFLFRISRVLTDGHAAEVVPRMDTWWAVGRP</sequence>
<proteinExistence type="predicted"/>
<organism evidence="1 2">
    <name type="scientific">Kribbella alba</name>
    <dbReference type="NCBI Taxonomy" id="190197"/>
    <lineage>
        <taxon>Bacteria</taxon>
        <taxon>Bacillati</taxon>
        <taxon>Actinomycetota</taxon>
        <taxon>Actinomycetes</taxon>
        <taxon>Propionibacteriales</taxon>
        <taxon>Kribbellaceae</taxon>
        <taxon>Kribbella</taxon>
    </lineage>
</organism>
<reference evidence="2" key="1">
    <citation type="journal article" date="2019" name="Int. J. Syst. Evol. Microbiol.">
        <title>The Global Catalogue of Microorganisms (GCM) 10K type strain sequencing project: providing services to taxonomists for standard genome sequencing and annotation.</title>
        <authorList>
            <consortium name="The Broad Institute Genomics Platform"/>
            <consortium name="The Broad Institute Genome Sequencing Center for Infectious Disease"/>
            <person name="Wu L."/>
            <person name="Ma J."/>
        </authorList>
    </citation>
    <scope>NUCLEOTIDE SEQUENCE [LARGE SCALE GENOMIC DNA]</scope>
    <source>
        <strain evidence="2">JCM 14306</strain>
    </source>
</reference>
<dbReference type="InterPro" id="IPR012341">
    <property type="entry name" value="6hp_glycosidase-like_sf"/>
</dbReference>
<protein>
    <recommendedName>
        <fullName evidence="3">Lanthionine synthetase-like protein</fullName>
    </recommendedName>
</protein>
<dbReference type="EMBL" id="BAAANE010000011">
    <property type="protein sequence ID" value="GAA1657336.1"/>
    <property type="molecule type" value="Genomic_DNA"/>
</dbReference>
<gene>
    <name evidence="1" type="ORF">GCM10009744_57900</name>
</gene>
<evidence type="ECO:0000313" key="1">
    <source>
        <dbReference type="EMBL" id="GAA1657336.1"/>
    </source>
</evidence>
<dbReference type="CDD" id="cd04434">
    <property type="entry name" value="LanC_like"/>
    <property type="match status" value="1"/>
</dbReference>